<gene>
    <name evidence="1" type="ORF">GCM10011333_31870</name>
</gene>
<keyword evidence="2" id="KW-1185">Reference proteome</keyword>
<protein>
    <recommendedName>
        <fullName evidence="3">DUF433 domain-containing protein</fullName>
    </recommendedName>
</protein>
<dbReference type="SUPFAM" id="SSF46689">
    <property type="entry name" value="Homeodomain-like"/>
    <property type="match status" value="1"/>
</dbReference>
<dbReference type="AlphaFoldDB" id="A0A8J2U0W1"/>
<evidence type="ECO:0008006" key="3">
    <source>
        <dbReference type="Google" id="ProtNLM"/>
    </source>
</evidence>
<dbReference type="Pfam" id="PF04255">
    <property type="entry name" value="DUF433"/>
    <property type="match status" value="1"/>
</dbReference>
<reference evidence="1" key="1">
    <citation type="journal article" date="2014" name="Int. J. Syst. Evol. Microbiol.">
        <title>Complete genome sequence of Corynebacterium casei LMG S-19264T (=DSM 44701T), isolated from a smear-ripened cheese.</title>
        <authorList>
            <consortium name="US DOE Joint Genome Institute (JGI-PGF)"/>
            <person name="Walter F."/>
            <person name="Albersmeier A."/>
            <person name="Kalinowski J."/>
            <person name="Ruckert C."/>
        </authorList>
    </citation>
    <scope>NUCLEOTIDE SEQUENCE</scope>
    <source>
        <strain evidence="1">CGMCC 1.12785</strain>
    </source>
</reference>
<dbReference type="InterPro" id="IPR009057">
    <property type="entry name" value="Homeodomain-like_sf"/>
</dbReference>
<sequence length="62" mass="6764">MRDSFGVGGVSVFDRIAYDPTLMNGHPIIRGMRFPVKTVVRMVAGGMTVEDIQQERASVLGP</sequence>
<dbReference type="InterPro" id="IPR036388">
    <property type="entry name" value="WH-like_DNA-bd_sf"/>
</dbReference>
<accession>A0A8J2U0W1</accession>
<dbReference type="Gene3D" id="1.10.10.10">
    <property type="entry name" value="Winged helix-like DNA-binding domain superfamily/Winged helix DNA-binding domain"/>
    <property type="match status" value="1"/>
</dbReference>
<evidence type="ECO:0000313" key="1">
    <source>
        <dbReference type="EMBL" id="GGA26597.1"/>
    </source>
</evidence>
<name>A0A8J2U0W1_9MICO</name>
<dbReference type="Proteomes" id="UP000616114">
    <property type="component" value="Unassembled WGS sequence"/>
</dbReference>
<dbReference type="InterPro" id="IPR007367">
    <property type="entry name" value="DUF433"/>
</dbReference>
<evidence type="ECO:0000313" key="2">
    <source>
        <dbReference type="Proteomes" id="UP000616114"/>
    </source>
</evidence>
<proteinExistence type="predicted"/>
<reference evidence="1" key="2">
    <citation type="submission" date="2020-09" db="EMBL/GenBank/DDBJ databases">
        <authorList>
            <person name="Sun Q."/>
            <person name="Zhou Y."/>
        </authorList>
    </citation>
    <scope>NUCLEOTIDE SEQUENCE</scope>
    <source>
        <strain evidence="1">CGMCC 1.12785</strain>
    </source>
</reference>
<comment type="caution">
    <text evidence="1">The sequence shown here is derived from an EMBL/GenBank/DDBJ whole genome shotgun (WGS) entry which is preliminary data.</text>
</comment>
<dbReference type="EMBL" id="BMFY01000018">
    <property type="protein sequence ID" value="GGA26597.1"/>
    <property type="molecule type" value="Genomic_DNA"/>
</dbReference>
<organism evidence="1 2">
    <name type="scientific">Sediminivirga luteola</name>
    <dbReference type="NCBI Taxonomy" id="1774748"/>
    <lineage>
        <taxon>Bacteria</taxon>
        <taxon>Bacillati</taxon>
        <taxon>Actinomycetota</taxon>
        <taxon>Actinomycetes</taxon>
        <taxon>Micrococcales</taxon>
        <taxon>Brevibacteriaceae</taxon>
        <taxon>Sediminivirga</taxon>
    </lineage>
</organism>